<evidence type="ECO:0000313" key="1">
    <source>
        <dbReference type="EMBL" id="PDW04086.1"/>
    </source>
</evidence>
<comment type="caution">
    <text evidence="1">The sequence shown here is derived from an EMBL/GenBank/DDBJ whole genome shotgun (WGS) entry which is preliminary data.</text>
</comment>
<proteinExistence type="predicted"/>
<gene>
    <name evidence="1" type="ORF">CJ255_05185</name>
</gene>
<dbReference type="InterPro" id="IPR038461">
    <property type="entry name" value="Schlafen_AlbA_2_dom_sf"/>
</dbReference>
<evidence type="ECO:0000313" key="2">
    <source>
        <dbReference type="Proteomes" id="UP000220527"/>
    </source>
</evidence>
<keyword evidence="2" id="KW-1185">Reference proteome</keyword>
<accession>A0A2A6RME4</accession>
<sequence>MYSCDAVKIESSQILDKVNSTCSPPISDLSLERITIDNHMLIVITIPPSPYLHETTKKIETKKAPYNEGTVFIRRGESISNATQEERDAIRREKQRVFGENRVMDLLERRISMTEQRIEQLQVDITEQRYRGEVSDFSIIEDDIKIEKLTLDYLKSKRIFRQQNTRSGKRFYDYAVKLIEEKIPNIIKFLASNSMNTNGLIDEIYQDAEDAIRKAFELGFIRPRGYLYLMRFYDFKQQMREAYDCGCDALEIDHHILDLYRFHLQICWSIYDLYEDDREDVMHYINLNKQNICRILGVTEVDDRGEPILDAIEFNL</sequence>
<dbReference type="AlphaFoldDB" id="A0A2A6RME4"/>
<name>A0A2A6RME4_9CHLR</name>
<dbReference type="EMBL" id="NQWI01000015">
    <property type="protein sequence ID" value="PDW04086.1"/>
    <property type="molecule type" value="Genomic_DNA"/>
</dbReference>
<protein>
    <submittedName>
        <fullName evidence="1">Uncharacterized protein</fullName>
    </submittedName>
</protein>
<organism evidence="1 2">
    <name type="scientific">Candidatus Viridilinea mediisalina</name>
    <dbReference type="NCBI Taxonomy" id="2024553"/>
    <lineage>
        <taxon>Bacteria</taxon>
        <taxon>Bacillati</taxon>
        <taxon>Chloroflexota</taxon>
        <taxon>Chloroflexia</taxon>
        <taxon>Chloroflexales</taxon>
        <taxon>Chloroflexineae</taxon>
        <taxon>Oscillochloridaceae</taxon>
        <taxon>Candidatus Viridilinea</taxon>
    </lineage>
</organism>
<reference evidence="2" key="1">
    <citation type="submission" date="2017-08" db="EMBL/GenBank/DDBJ databases">
        <authorList>
            <person name="Grouzdev D.S."/>
            <person name="Gaisin V.A."/>
            <person name="Rysina M.S."/>
            <person name="Gorlenko V.M."/>
        </authorList>
    </citation>
    <scope>NUCLEOTIDE SEQUENCE [LARGE SCALE GENOMIC DNA]</scope>
    <source>
        <strain evidence="2">Kir15-3F</strain>
    </source>
</reference>
<dbReference type="Gene3D" id="3.30.950.30">
    <property type="entry name" value="Schlafen, AAA domain"/>
    <property type="match status" value="1"/>
</dbReference>
<dbReference type="Proteomes" id="UP000220527">
    <property type="component" value="Unassembled WGS sequence"/>
</dbReference>